<dbReference type="SUPFAM" id="SSF103473">
    <property type="entry name" value="MFS general substrate transporter"/>
    <property type="match status" value="1"/>
</dbReference>
<dbReference type="InterPro" id="IPR010290">
    <property type="entry name" value="TM_effector"/>
</dbReference>
<feature type="domain" description="Major facilitator superfamily (MFS) profile" evidence="8">
    <location>
        <begin position="5"/>
        <end position="394"/>
    </location>
</feature>
<protein>
    <submittedName>
        <fullName evidence="9">Transporter</fullName>
    </submittedName>
</protein>
<feature type="transmembrane region" description="Helical" evidence="7">
    <location>
        <begin position="38"/>
        <end position="58"/>
    </location>
</feature>
<gene>
    <name evidence="9" type="ORF">ebA5677</name>
</gene>
<reference evidence="9 10" key="1">
    <citation type="journal article" date="2005" name="Arch. Microbiol.">
        <title>The genome sequence of an anaerobic aromatic-degrading denitrifying bacterium, strain EbN1.</title>
        <authorList>
            <person name="Rabus R."/>
            <person name="Kube M."/>
            <person name="Heider J."/>
            <person name="Beck A."/>
            <person name="Heitmann K."/>
            <person name="Widdel F."/>
            <person name="Reinhardt R."/>
        </authorList>
    </citation>
    <scope>NUCLEOTIDE SEQUENCE [LARGE SCALE GENOMIC DNA]</scope>
    <source>
        <strain evidence="9 10">EbN1</strain>
    </source>
</reference>
<evidence type="ECO:0000256" key="2">
    <source>
        <dbReference type="ARBA" id="ARBA00022448"/>
    </source>
</evidence>
<evidence type="ECO:0000313" key="10">
    <source>
        <dbReference type="Proteomes" id="UP000006552"/>
    </source>
</evidence>
<feature type="transmembrane region" description="Helical" evidence="7">
    <location>
        <begin position="282"/>
        <end position="300"/>
    </location>
</feature>
<keyword evidence="5 7" id="KW-1133">Transmembrane helix</keyword>
<dbReference type="KEGG" id="eba:ebA5677"/>
<feature type="transmembrane region" description="Helical" evidence="7">
    <location>
        <begin position="152"/>
        <end position="182"/>
    </location>
</feature>
<evidence type="ECO:0000313" key="9">
    <source>
        <dbReference type="EMBL" id="CAI09352.1"/>
    </source>
</evidence>
<evidence type="ECO:0000256" key="6">
    <source>
        <dbReference type="ARBA" id="ARBA00023136"/>
    </source>
</evidence>
<feature type="transmembrane region" description="Helical" evidence="7">
    <location>
        <begin position="9"/>
        <end position="32"/>
    </location>
</feature>
<proteinExistence type="predicted"/>
<keyword evidence="10" id="KW-1185">Reference proteome</keyword>
<name>Q5P012_AROAE</name>
<sequence length="523" mass="55864">MRRRVFRMLWITGLTANVCSWMFEVAAAWAMATLPGTTPLLVALVQTAATGPVFLLALPSGALADIVDRRRYLIVSQSWVAVVSLGVGALSLTGMLTPGLIFTAAFLMGTGLVMRLPTFASLIQEVVPRGEIPAAVMLNGVALNSSRTLGPLIAGAIVAFGGTPYVFLLNGALSIAAVLMLLHWQREAPAPSNLPSERFFGAIRVGIQFARNTPELLAVLARGATCAFFATAPLALLPVVVRTELQAGATTYSLLVASFGVGALILAVTVGRIRRRLSRGQLVTAAWILSAVATAVVAVAPNAYLVGVAMLSAGCAWMAIFGAFQVAAQMALPRWIGGRGLAMVLMALWIGLALGGVLWGQLATMTSVSTSLLAASVTSIFGMFATSRLRLDGRSDDDLTPSPYRRDLALAVPIEPAQGPVVVTVEYQIEPTRAAEFLKLMQESRRMRLRNGAVSWSIFRDVTHAGRYVEQFVDETWLSHLRHRERVTAAERTIRDRKLAFHVGDAPPEVKCLVGANVPLEPG</sequence>
<evidence type="ECO:0000259" key="8">
    <source>
        <dbReference type="PROSITE" id="PS50850"/>
    </source>
</evidence>
<dbReference type="Pfam" id="PF05977">
    <property type="entry name" value="MFS_3"/>
    <property type="match status" value="1"/>
</dbReference>
<feature type="transmembrane region" description="Helical" evidence="7">
    <location>
        <begin position="306"/>
        <end position="328"/>
    </location>
</feature>
<feature type="transmembrane region" description="Helical" evidence="7">
    <location>
        <begin position="216"/>
        <end position="240"/>
    </location>
</feature>
<dbReference type="HOGENOM" id="CLU_034180_11_1_4"/>
<evidence type="ECO:0000256" key="1">
    <source>
        <dbReference type="ARBA" id="ARBA00004651"/>
    </source>
</evidence>
<dbReference type="eggNOG" id="COG0477">
    <property type="taxonomic scope" value="Bacteria"/>
</dbReference>
<dbReference type="InterPro" id="IPR036259">
    <property type="entry name" value="MFS_trans_sf"/>
</dbReference>
<comment type="subcellular location">
    <subcellularLocation>
        <location evidence="1">Cell membrane</location>
        <topology evidence="1">Multi-pass membrane protein</topology>
    </subcellularLocation>
</comment>
<dbReference type="Proteomes" id="UP000006552">
    <property type="component" value="Chromosome"/>
</dbReference>
<dbReference type="PANTHER" id="PTHR23513:SF11">
    <property type="entry name" value="STAPHYLOFERRIN A TRANSPORTER"/>
    <property type="match status" value="1"/>
</dbReference>
<accession>Q5P012</accession>
<keyword evidence="2" id="KW-0813">Transport</keyword>
<evidence type="ECO:0000256" key="7">
    <source>
        <dbReference type="SAM" id="Phobius"/>
    </source>
</evidence>
<dbReference type="PANTHER" id="PTHR23513">
    <property type="entry name" value="INTEGRAL MEMBRANE EFFLUX PROTEIN-RELATED"/>
    <property type="match status" value="1"/>
</dbReference>
<evidence type="ECO:0000256" key="3">
    <source>
        <dbReference type="ARBA" id="ARBA00022475"/>
    </source>
</evidence>
<evidence type="ECO:0000256" key="5">
    <source>
        <dbReference type="ARBA" id="ARBA00022989"/>
    </source>
</evidence>
<dbReference type="AlphaFoldDB" id="Q5P012"/>
<keyword evidence="3" id="KW-1003">Cell membrane</keyword>
<dbReference type="InterPro" id="IPR020846">
    <property type="entry name" value="MFS_dom"/>
</dbReference>
<feature type="transmembrane region" description="Helical" evidence="7">
    <location>
        <begin position="340"/>
        <end position="359"/>
    </location>
</feature>
<dbReference type="CDD" id="cd06173">
    <property type="entry name" value="MFS_MefA_like"/>
    <property type="match status" value="1"/>
</dbReference>
<feature type="transmembrane region" description="Helical" evidence="7">
    <location>
        <begin position="252"/>
        <end position="270"/>
    </location>
</feature>
<evidence type="ECO:0000256" key="4">
    <source>
        <dbReference type="ARBA" id="ARBA00022692"/>
    </source>
</evidence>
<feature type="transmembrane region" description="Helical" evidence="7">
    <location>
        <begin position="365"/>
        <end position="385"/>
    </location>
</feature>
<dbReference type="PROSITE" id="PS50850">
    <property type="entry name" value="MFS"/>
    <property type="match status" value="1"/>
</dbReference>
<dbReference type="Gene3D" id="1.20.1250.20">
    <property type="entry name" value="MFS general substrate transporter like domains"/>
    <property type="match status" value="1"/>
</dbReference>
<feature type="transmembrane region" description="Helical" evidence="7">
    <location>
        <begin position="79"/>
        <end position="107"/>
    </location>
</feature>
<dbReference type="GO" id="GO:0022857">
    <property type="term" value="F:transmembrane transporter activity"/>
    <property type="evidence" value="ECO:0007669"/>
    <property type="project" value="InterPro"/>
</dbReference>
<dbReference type="EMBL" id="CR555306">
    <property type="protein sequence ID" value="CAI09352.1"/>
    <property type="molecule type" value="Genomic_DNA"/>
</dbReference>
<organism evidence="9 10">
    <name type="scientific">Aromatoleum aromaticum (strain DSM 19018 / LMG 30748 / EbN1)</name>
    <name type="common">Azoarcus sp. (strain EbN1)</name>
    <dbReference type="NCBI Taxonomy" id="76114"/>
    <lineage>
        <taxon>Bacteria</taxon>
        <taxon>Pseudomonadati</taxon>
        <taxon>Pseudomonadota</taxon>
        <taxon>Betaproteobacteria</taxon>
        <taxon>Rhodocyclales</taxon>
        <taxon>Rhodocyclaceae</taxon>
        <taxon>Aromatoleum</taxon>
    </lineage>
</organism>
<dbReference type="STRING" id="76114.ebA5677"/>
<keyword evidence="4 7" id="KW-0812">Transmembrane</keyword>
<dbReference type="GO" id="GO:0005886">
    <property type="term" value="C:plasma membrane"/>
    <property type="evidence" value="ECO:0007669"/>
    <property type="project" value="UniProtKB-SubCell"/>
</dbReference>
<keyword evidence="6 7" id="KW-0472">Membrane</keyword>